<dbReference type="AlphaFoldDB" id="A0A6F8YV45"/>
<dbReference type="SUPFAM" id="SSF103378">
    <property type="entry name" value="2-methylcitrate dehydratase PrpD"/>
    <property type="match status" value="1"/>
</dbReference>
<dbReference type="PANTHER" id="PTHR16943:SF8">
    <property type="entry name" value="2-METHYLCITRATE DEHYDRATASE"/>
    <property type="match status" value="1"/>
</dbReference>
<gene>
    <name evidence="2" type="ORF">Psuf_073430</name>
</gene>
<evidence type="ECO:0000313" key="3">
    <source>
        <dbReference type="Proteomes" id="UP000503011"/>
    </source>
</evidence>
<dbReference type="GO" id="GO:0016829">
    <property type="term" value="F:lyase activity"/>
    <property type="evidence" value="ECO:0007669"/>
    <property type="project" value="InterPro"/>
</dbReference>
<accession>A0A6F8YV45</accession>
<dbReference type="InterPro" id="IPR036148">
    <property type="entry name" value="MmgE/PrpD_sf"/>
</dbReference>
<evidence type="ECO:0000313" key="2">
    <source>
        <dbReference type="EMBL" id="BCB90030.1"/>
    </source>
</evidence>
<name>A0A6F8YV45_9ACTN</name>
<keyword evidence="3" id="KW-1185">Reference proteome</keyword>
<proteinExistence type="predicted"/>
<sequence length="137" mass="14980">MDAQFSIPYTFATAFLTGGVALADFADGALTRPDVLALAARVRARVDPEVDARESRDVSPASATVTLRDQSTRTVRVWWPRGRGDRPMTRDDILRKFHDCCAHAGRSREFADRVADIVLTGGADAAGHLCELLRRPA</sequence>
<dbReference type="InterPro" id="IPR042188">
    <property type="entry name" value="MmgE/PrpD_sf_2"/>
</dbReference>
<protein>
    <recommendedName>
        <fullName evidence="1">MmgE/PrpD C-terminal domain-containing protein</fullName>
    </recommendedName>
</protein>
<dbReference type="Gene3D" id="3.30.1330.120">
    <property type="entry name" value="2-methylcitrate dehydratase PrpD"/>
    <property type="match status" value="1"/>
</dbReference>
<dbReference type="RefSeq" id="WP_173162146.1">
    <property type="nucleotide sequence ID" value="NZ_AP022871.1"/>
</dbReference>
<dbReference type="KEGG" id="psuu:Psuf_073430"/>
<feature type="domain" description="MmgE/PrpD C-terminal" evidence="1">
    <location>
        <begin position="2"/>
        <end position="109"/>
    </location>
</feature>
<reference evidence="2 3" key="2">
    <citation type="submission" date="2020-03" db="EMBL/GenBank/DDBJ databases">
        <authorList>
            <person name="Ichikawa N."/>
            <person name="Kimura A."/>
            <person name="Kitahashi Y."/>
            <person name="Uohara A."/>
        </authorList>
    </citation>
    <scope>NUCLEOTIDE SEQUENCE [LARGE SCALE GENOMIC DNA]</scope>
    <source>
        <strain evidence="2 3">NBRC 105367</strain>
    </source>
</reference>
<dbReference type="InterPro" id="IPR045337">
    <property type="entry name" value="MmgE_PrpD_C"/>
</dbReference>
<dbReference type="EMBL" id="AP022871">
    <property type="protein sequence ID" value="BCB90030.1"/>
    <property type="molecule type" value="Genomic_DNA"/>
</dbReference>
<organism evidence="2 3">
    <name type="scientific">Phytohabitans suffuscus</name>
    <dbReference type="NCBI Taxonomy" id="624315"/>
    <lineage>
        <taxon>Bacteria</taxon>
        <taxon>Bacillati</taxon>
        <taxon>Actinomycetota</taxon>
        <taxon>Actinomycetes</taxon>
        <taxon>Micromonosporales</taxon>
        <taxon>Micromonosporaceae</taxon>
    </lineage>
</organism>
<dbReference type="Proteomes" id="UP000503011">
    <property type="component" value="Chromosome"/>
</dbReference>
<dbReference type="PANTHER" id="PTHR16943">
    <property type="entry name" value="2-METHYLCITRATE DEHYDRATASE-RELATED"/>
    <property type="match status" value="1"/>
</dbReference>
<dbReference type="InterPro" id="IPR005656">
    <property type="entry name" value="MmgE_PrpD"/>
</dbReference>
<reference evidence="2 3" key="1">
    <citation type="submission" date="2020-03" db="EMBL/GenBank/DDBJ databases">
        <title>Whole genome shotgun sequence of Phytohabitans suffuscus NBRC 105367.</title>
        <authorList>
            <person name="Komaki H."/>
            <person name="Tamura T."/>
        </authorList>
    </citation>
    <scope>NUCLEOTIDE SEQUENCE [LARGE SCALE GENOMIC DNA]</scope>
    <source>
        <strain evidence="2 3">NBRC 105367</strain>
    </source>
</reference>
<evidence type="ECO:0000259" key="1">
    <source>
        <dbReference type="Pfam" id="PF19305"/>
    </source>
</evidence>
<dbReference type="Pfam" id="PF19305">
    <property type="entry name" value="MmgE_PrpD_C"/>
    <property type="match status" value="1"/>
</dbReference>